<evidence type="ECO:0000313" key="4">
    <source>
        <dbReference type="EMBL" id="KAJ9149480.1"/>
    </source>
</evidence>
<accession>A0AA38S531</accession>
<dbReference type="SUPFAM" id="SSF56601">
    <property type="entry name" value="beta-lactamase/transpeptidase-like"/>
    <property type="match status" value="1"/>
</dbReference>
<dbReference type="PANTHER" id="PTHR43283:SF17">
    <property type="entry name" value="(LOVD), PUTATIVE (AFU_ORTHOLOGUE AFUA_5G00920)-RELATED"/>
    <property type="match status" value="1"/>
</dbReference>
<dbReference type="AlphaFoldDB" id="A0AA38S531"/>
<comment type="caution">
    <text evidence="4">The sequence shown here is derived from an EMBL/GenBank/DDBJ whole genome shotgun (WGS) entry which is preliminary data.</text>
</comment>
<evidence type="ECO:0000259" key="3">
    <source>
        <dbReference type="Pfam" id="PF00144"/>
    </source>
</evidence>
<dbReference type="GO" id="GO:0016787">
    <property type="term" value="F:hydrolase activity"/>
    <property type="evidence" value="ECO:0007669"/>
    <property type="project" value="UniProtKB-KW"/>
</dbReference>
<protein>
    <submittedName>
        <fullName evidence="4">Beta-lactamase</fullName>
    </submittedName>
</protein>
<dbReference type="InterPro" id="IPR050789">
    <property type="entry name" value="Diverse_Enzym_Activities"/>
</dbReference>
<dbReference type="Pfam" id="PF00144">
    <property type="entry name" value="Beta-lactamase"/>
    <property type="match status" value="1"/>
</dbReference>
<sequence>MSDFEKLVEKAVEDRTVPGVVLLAKDKSGKVNYSKAFGRRSLRPGYEEPLQTNDIYTLMSLSKLITTIAALQVVERGLISLDADLASHLPELAAQPVLRGFKPDSAPSDPSAAILGPRTKPITLRHLLTHSSGLGYPFLSPTLGRYCAAAGLETGLASGAPSVEAQFLYPLLFEPGEGFTYGSGLDWAGRLIERLTGLDLESYLAANVFAPLGIKDATFYPERRPDLTPRLVDLATRDPATGKIVPTPGEKPQVPAPAKAAFGGQGLCADLNDYLLVLESLLRDDRRLLRPETAALMFQPQLEPKAREACLKTFEDPSWAVGSVPPTGEYDWALGGLLVDGDAHEYRQNGCLLWGGLYNIAWFVDRKAGVAGIIGAQMVPTADPEVEKLIVAFEKEVYSMAK</sequence>
<dbReference type="InterPro" id="IPR001466">
    <property type="entry name" value="Beta-lactam-related"/>
</dbReference>
<name>A0AA38S531_9PEZI</name>
<dbReference type="Proteomes" id="UP001174694">
    <property type="component" value="Unassembled WGS sequence"/>
</dbReference>
<dbReference type="EMBL" id="JANBVO010000010">
    <property type="protein sequence ID" value="KAJ9149480.1"/>
    <property type="molecule type" value="Genomic_DNA"/>
</dbReference>
<keyword evidence="2" id="KW-0378">Hydrolase</keyword>
<gene>
    <name evidence="4" type="ORF">NKR23_g4370</name>
</gene>
<dbReference type="PANTHER" id="PTHR43283">
    <property type="entry name" value="BETA-LACTAMASE-RELATED"/>
    <property type="match status" value="1"/>
</dbReference>
<reference evidence="4" key="1">
    <citation type="submission" date="2022-07" db="EMBL/GenBank/DDBJ databases">
        <title>Fungi with potential for degradation of polypropylene.</title>
        <authorList>
            <person name="Gostincar C."/>
        </authorList>
    </citation>
    <scope>NUCLEOTIDE SEQUENCE</scope>
    <source>
        <strain evidence="4">EXF-13308</strain>
    </source>
</reference>
<keyword evidence="5" id="KW-1185">Reference proteome</keyword>
<evidence type="ECO:0000256" key="2">
    <source>
        <dbReference type="ARBA" id="ARBA00022801"/>
    </source>
</evidence>
<evidence type="ECO:0000313" key="5">
    <source>
        <dbReference type="Proteomes" id="UP001174694"/>
    </source>
</evidence>
<evidence type="ECO:0000256" key="1">
    <source>
        <dbReference type="ARBA" id="ARBA00009009"/>
    </source>
</evidence>
<organism evidence="4 5">
    <name type="scientific">Pleurostoma richardsiae</name>
    <dbReference type="NCBI Taxonomy" id="41990"/>
    <lineage>
        <taxon>Eukaryota</taxon>
        <taxon>Fungi</taxon>
        <taxon>Dikarya</taxon>
        <taxon>Ascomycota</taxon>
        <taxon>Pezizomycotina</taxon>
        <taxon>Sordariomycetes</taxon>
        <taxon>Sordariomycetidae</taxon>
        <taxon>Calosphaeriales</taxon>
        <taxon>Pleurostomataceae</taxon>
        <taxon>Pleurostoma</taxon>
    </lineage>
</organism>
<proteinExistence type="inferred from homology"/>
<feature type="domain" description="Beta-lactamase-related" evidence="3">
    <location>
        <begin position="4"/>
        <end position="381"/>
    </location>
</feature>
<dbReference type="Gene3D" id="3.40.710.10">
    <property type="entry name" value="DD-peptidase/beta-lactamase superfamily"/>
    <property type="match status" value="1"/>
</dbReference>
<comment type="similarity">
    <text evidence="1">Belongs to the class-A beta-lactamase family.</text>
</comment>
<dbReference type="InterPro" id="IPR012338">
    <property type="entry name" value="Beta-lactam/transpept-like"/>
</dbReference>